<proteinExistence type="predicted"/>
<comment type="caution">
    <text evidence="1">The sequence shown here is derived from an EMBL/GenBank/DDBJ whole genome shotgun (WGS) entry which is preliminary data.</text>
</comment>
<dbReference type="EMBL" id="VSSQ01018718">
    <property type="protein sequence ID" value="MPM62156.1"/>
    <property type="molecule type" value="Genomic_DNA"/>
</dbReference>
<dbReference type="AlphaFoldDB" id="A0A645BAQ5"/>
<protein>
    <submittedName>
        <fullName evidence="1">Uncharacterized protein</fullName>
    </submittedName>
</protein>
<gene>
    <name evidence="1" type="ORF">SDC9_109022</name>
</gene>
<name>A0A645BAQ5_9ZZZZ</name>
<accession>A0A645BAQ5</accession>
<reference evidence="1" key="1">
    <citation type="submission" date="2019-08" db="EMBL/GenBank/DDBJ databases">
        <authorList>
            <person name="Kucharzyk K."/>
            <person name="Murdoch R.W."/>
            <person name="Higgins S."/>
            <person name="Loffler F."/>
        </authorList>
    </citation>
    <scope>NUCLEOTIDE SEQUENCE</scope>
</reference>
<evidence type="ECO:0000313" key="1">
    <source>
        <dbReference type="EMBL" id="MPM62156.1"/>
    </source>
</evidence>
<organism evidence="1">
    <name type="scientific">bioreactor metagenome</name>
    <dbReference type="NCBI Taxonomy" id="1076179"/>
    <lineage>
        <taxon>unclassified sequences</taxon>
        <taxon>metagenomes</taxon>
        <taxon>ecological metagenomes</taxon>
    </lineage>
</organism>
<sequence>MKDHAGGIQGEGTVRHDARIMPALVRVIVHQKHVVRKGFAEHKPRRIGLGLEGAAPGDGDFLHDDRCLLNCRKNSGGPGWPAVVDLRQIILK</sequence>